<feature type="compositionally biased region" description="Polar residues" evidence="1">
    <location>
        <begin position="32"/>
        <end position="48"/>
    </location>
</feature>
<organism evidence="3 4">
    <name type="scientific">Mastigocoleus testarum BC008</name>
    <dbReference type="NCBI Taxonomy" id="371196"/>
    <lineage>
        <taxon>Bacteria</taxon>
        <taxon>Bacillati</taxon>
        <taxon>Cyanobacteriota</taxon>
        <taxon>Cyanophyceae</taxon>
        <taxon>Nostocales</taxon>
        <taxon>Hapalosiphonaceae</taxon>
        <taxon>Mastigocoleus</taxon>
    </lineage>
</organism>
<evidence type="ECO:0000313" key="2">
    <source>
        <dbReference type="EMBL" id="KST66312.1"/>
    </source>
</evidence>
<evidence type="ECO:0000256" key="1">
    <source>
        <dbReference type="SAM" id="MobiDB-lite"/>
    </source>
</evidence>
<proteinExistence type="predicted"/>
<protein>
    <recommendedName>
        <fullName evidence="5">DUF928 domain-containing protein</fullName>
    </recommendedName>
</protein>
<dbReference type="RefSeq" id="WP_027845769.1">
    <property type="nucleotide sequence ID" value="NZ_LMTZ01000095.1"/>
</dbReference>
<reference evidence="3 4" key="1">
    <citation type="journal article" date="2015" name="Genome Announc.">
        <title>Draft Genome of the Euendolithic (true boring) Cyanobacterium Mastigocoleus testarum strain BC008.</title>
        <authorList>
            <person name="Guida B.S."/>
            <person name="Garcia-Pichel F."/>
        </authorList>
    </citation>
    <scope>NUCLEOTIDE SEQUENCE [LARGE SCALE GENOMIC DNA]</scope>
    <source>
        <strain evidence="3 4">BC008</strain>
    </source>
</reference>
<dbReference type="EMBL" id="LMTZ01000095">
    <property type="protein sequence ID" value="KST66633.1"/>
    <property type="molecule type" value="Genomic_DNA"/>
</dbReference>
<dbReference type="OrthoDB" id="536034at2"/>
<sequence length="267" mass="29011">MNQIGITRLLVLFATTMSLQCGSIPNSIGQAQAQGATSEKTTNKQSKVTFKPRKGERKPKVTVGGGRRDNGMCEASEEISSLGVKSQTIDKTLVPLLPSSKLGLTASSHPSFMVYIPPTSAKAVEFTLENEEGEGIYQTEVNVANTPEIISFTLAKTEPGLEIDQDYRFVISIVCQQTGPKNPFVEGLVRRISPNSKLTNQLDKPKSLEQVILYSESGYWFEAVSNLAALKVSQPENLEIATAWESLLESVGLDAIAKTPLQHKGIQ</sequence>
<evidence type="ECO:0008006" key="5">
    <source>
        <dbReference type="Google" id="ProtNLM"/>
    </source>
</evidence>
<evidence type="ECO:0000313" key="3">
    <source>
        <dbReference type="EMBL" id="KST66633.1"/>
    </source>
</evidence>
<name>A0A0V7ZPY8_9CYAN</name>
<gene>
    <name evidence="2" type="ORF">BC008_25395</name>
    <name evidence="3" type="ORF">BC008_25920</name>
</gene>
<dbReference type="EMBL" id="LMTZ01000097">
    <property type="protein sequence ID" value="KST66312.1"/>
    <property type="molecule type" value="Genomic_DNA"/>
</dbReference>
<accession>A0A0V7ZPY8</accession>
<dbReference type="AlphaFoldDB" id="A0A0V7ZPY8"/>
<dbReference type="InterPro" id="IPR010328">
    <property type="entry name" value="DUF928"/>
</dbReference>
<keyword evidence="4" id="KW-1185">Reference proteome</keyword>
<dbReference type="Proteomes" id="UP000053372">
    <property type="component" value="Unassembled WGS sequence"/>
</dbReference>
<comment type="caution">
    <text evidence="3">The sequence shown here is derived from an EMBL/GenBank/DDBJ whole genome shotgun (WGS) entry which is preliminary data.</text>
</comment>
<feature type="region of interest" description="Disordered" evidence="1">
    <location>
        <begin position="32"/>
        <end position="70"/>
    </location>
</feature>
<dbReference type="Pfam" id="PF06051">
    <property type="entry name" value="DUF928"/>
    <property type="match status" value="1"/>
</dbReference>
<evidence type="ECO:0000313" key="4">
    <source>
        <dbReference type="Proteomes" id="UP000053372"/>
    </source>
</evidence>